<comment type="function">
    <text evidence="2">Might function to covalently attach a chromophore to Cys residue(s) of phycobiliproteins.</text>
</comment>
<dbReference type="HAMAP" id="MF_01459">
    <property type="entry name" value="Chrphore_lyase_CpxS"/>
    <property type="match status" value="1"/>
</dbReference>
<gene>
    <name evidence="3" type="primary">cpeS</name>
    <name evidence="2" type="synonym">cpcS</name>
    <name evidence="2" type="synonym">ycf58</name>
</gene>
<name>A0A1X9PTH1_9RHOD</name>
<keyword evidence="1 2" id="KW-0456">Lyase</keyword>
<dbReference type="EC" id="4.-.-.-" evidence="2"/>
<dbReference type="RefSeq" id="YP_009369841.1">
    <property type="nucleotide sequence ID" value="NC_034776.1"/>
</dbReference>
<proteinExistence type="inferred from homology"/>
<geneLocation type="chloroplast" evidence="3"/>
<protein>
    <recommendedName>
        <fullName evidence="2">Chromophore lyase CpcS/CpeS homolog</fullName>
        <ecNumber evidence="2">4.-.-.-</ecNumber>
    </recommendedName>
</protein>
<keyword evidence="3" id="KW-0934">Plastid</keyword>
<dbReference type="GO" id="GO:0016829">
    <property type="term" value="F:lyase activity"/>
    <property type="evidence" value="ECO:0007669"/>
    <property type="project" value="UniProtKB-KW"/>
</dbReference>
<evidence type="ECO:0000313" key="3">
    <source>
        <dbReference type="EMBL" id="ARO90529.1"/>
    </source>
</evidence>
<reference evidence="3" key="1">
    <citation type="submission" date="2017-03" db="EMBL/GenBank/DDBJ databases">
        <title>The new red algal subphylum Proteorhodophytina comprises the largest and most divergent plastid genomes known.</title>
        <authorList>
            <person name="Munoz-Gomez S.A."/>
            <person name="Mejia-Franco F.G."/>
            <person name="Durnin K."/>
            <person name="Morgan C."/>
            <person name="Grisdale C.J."/>
            <person name="Archibald J.M."/>
            <person name="Slamovits C.H."/>
        </authorList>
    </citation>
    <scope>NUCLEOTIDE SEQUENCE</scope>
    <source>
        <strain evidence="3">UTEX LB2858</strain>
    </source>
</reference>
<evidence type="ECO:0000256" key="1">
    <source>
        <dbReference type="ARBA" id="ARBA00023239"/>
    </source>
</evidence>
<dbReference type="Gene3D" id="2.40.128.20">
    <property type="match status" value="1"/>
</dbReference>
<sequence length="165" mass="19278">MNINDFFEFSKGNWLCQKTFYDIQNKKHGSIILNLFIEQQAITDDMLKIIEKNNIKIAHRCFSFRFNWESIKTNSHLIVANPNSLCEGEVYQINNSGNIIKSQFHIDIIENKLTFKSKINGLFLEEVIFFQNPNLKISIGIIKNKNTRLLAFFTSGIRMQPLMLE</sequence>
<dbReference type="GO" id="GO:0017006">
    <property type="term" value="P:protein-tetrapyrrole linkage"/>
    <property type="evidence" value="ECO:0007669"/>
    <property type="project" value="UniProtKB-UniRule"/>
</dbReference>
<keyword evidence="3" id="KW-0150">Chloroplast</keyword>
<dbReference type="InterPro" id="IPR018536">
    <property type="entry name" value="CpcS/CpeS"/>
</dbReference>
<organism evidence="3">
    <name type="scientific">Boldia erythrosiphon</name>
    <dbReference type="NCBI Taxonomy" id="74908"/>
    <lineage>
        <taxon>Eukaryota</taxon>
        <taxon>Rhodophyta</taxon>
        <taxon>Compsopogonophyceae</taxon>
        <taxon>Compsopogonales</taxon>
        <taxon>Boldiaceae</taxon>
        <taxon>Boldia</taxon>
    </lineage>
</organism>
<evidence type="ECO:0000256" key="2">
    <source>
        <dbReference type="HAMAP-Rule" id="MF_01459"/>
    </source>
</evidence>
<comment type="similarity">
    <text evidence="2">Belongs to the CpcS/CpeS biliprotein lyase family.</text>
</comment>
<dbReference type="GeneID" id="32891351"/>
<comment type="subcellular location">
    <subcellularLocation>
        <location evidence="2">Plastid</location>
        <location evidence="2">Chloroplast</location>
    </subcellularLocation>
</comment>
<dbReference type="InterPro" id="IPR012674">
    <property type="entry name" value="Calycin"/>
</dbReference>
<dbReference type="AlphaFoldDB" id="A0A1X9PTH1"/>
<dbReference type="EMBL" id="KY709208">
    <property type="protein sequence ID" value="ARO90529.1"/>
    <property type="molecule type" value="Genomic_DNA"/>
</dbReference>
<dbReference type="Pfam" id="PF09367">
    <property type="entry name" value="CpeS"/>
    <property type="match status" value="1"/>
</dbReference>
<accession>A0A1X9PTH1</accession>
<dbReference type="GO" id="GO:0009507">
    <property type="term" value="C:chloroplast"/>
    <property type="evidence" value="ECO:0007669"/>
    <property type="project" value="UniProtKB-SubCell"/>
</dbReference>